<dbReference type="InterPro" id="IPR000522">
    <property type="entry name" value="ABC_transptr_permease_BtuC"/>
</dbReference>
<keyword evidence="5 8" id="KW-0812">Transmembrane</keyword>
<dbReference type="KEGG" id="acek:FLP30_02250"/>
<keyword evidence="3" id="KW-0813">Transport</keyword>
<keyword evidence="7 8" id="KW-0472">Membrane</keyword>
<evidence type="ECO:0000313" key="10">
    <source>
        <dbReference type="Proteomes" id="UP000324536"/>
    </source>
</evidence>
<dbReference type="OrthoDB" id="9811975at2"/>
<evidence type="ECO:0000256" key="2">
    <source>
        <dbReference type="ARBA" id="ARBA00007935"/>
    </source>
</evidence>
<dbReference type="Gene3D" id="1.10.3470.10">
    <property type="entry name" value="ABC transporter involved in vitamin B12 uptake, BtuC"/>
    <property type="match status" value="1"/>
</dbReference>
<feature type="transmembrane region" description="Helical" evidence="8">
    <location>
        <begin position="246"/>
        <end position="269"/>
    </location>
</feature>
<dbReference type="PANTHER" id="PTHR30472">
    <property type="entry name" value="FERRIC ENTEROBACTIN TRANSPORT SYSTEM PERMEASE PROTEIN"/>
    <property type="match status" value="1"/>
</dbReference>
<name>A0A5C1YMH6_9PROT</name>
<evidence type="ECO:0000256" key="3">
    <source>
        <dbReference type="ARBA" id="ARBA00022448"/>
    </source>
</evidence>
<dbReference type="CDD" id="cd06550">
    <property type="entry name" value="TM_ABC_iron-siderophores_like"/>
    <property type="match status" value="1"/>
</dbReference>
<dbReference type="RefSeq" id="WP_149278159.1">
    <property type="nucleotide sequence ID" value="NZ_CP043506.1"/>
</dbReference>
<evidence type="ECO:0000256" key="6">
    <source>
        <dbReference type="ARBA" id="ARBA00022989"/>
    </source>
</evidence>
<keyword evidence="6 8" id="KW-1133">Transmembrane helix</keyword>
<feature type="transmembrane region" description="Helical" evidence="8">
    <location>
        <begin position="116"/>
        <end position="137"/>
    </location>
</feature>
<accession>A0A5C1YMH6</accession>
<comment type="similarity">
    <text evidence="2">Belongs to the binding-protein-dependent transport system permease family. FecCD subfamily.</text>
</comment>
<dbReference type="SUPFAM" id="SSF81345">
    <property type="entry name" value="ABC transporter involved in vitamin B12 uptake, BtuC"/>
    <property type="match status" value="1"/>
</dbReference>
<dbReference type="EMBL" id="CP043506">
    <property type="protein sequence ID" value="QEO16718.1"/>
    <property type="molecule type" value="Genomic_DNA"/>
</dbReference>
<comment type="subcellular location">
    <subcellularLocation>
        <location evidence="1">Cell membrane</location>
        <topology evidence="1">Multi-pass membrane protein</topology>
    </subcellularLocation>
</comment>
<feature type="transmembrane region" description="Helical" evidence="8">
    <location>
        <begin position="63"/>
        <end position="82"/>
    </location>
</feature>
<gene>
    <name evidence="9" type="ORF">FLP30_02250</name>
</gene>
<feature type="transmembrane region" description="Helical" evidence="8">
    <location>
        <begin position="308"/>
        <end position="328"/>
    </location>
</feature>
<evidence type="ECO:0000256" key="5">
    <source>
        <dbReference type="ARBA" id="ARBA00022692"/>
    </source>
</evidence>
<evidence type="ECO:0000256" key="1">
    <source>
        <dbReference type="ARBA" id="ARBA00004651"/>
    </source>
</evidence>
<evidence type="ECO:0000256" key="8">
    <source>
        <dbReference type="SAM" id="Phobius"/>
    </source>
</evidence>
<organism evidence="9 10">
    <name type="scientific">Acetobacter vaccinii</name>
    <dbReference type="NCBI Taxonomy" id="2592655"/>
    <lineage>
        <taxon>Bacteria</taxon>
        <taxon>Pseudomonadati</taxon>
        <taxon>Pseudomonadota</taxon>
        <taxon>Alphaproteobacteria</taxon>
        <taxon>Acetobacterales</taxon>
        <taxon>Acetobacteraceae</taxon>
        <taxon>Acetobacter</taxon>
    </lineage>
</organism>
<feature type="transmembrane region" description="Helical" evidence="8">
    <location>
        <begin position="281"/>
        <end position="302"/>
    </location>
</feature>
<protein>
    <submittedName>
        <fullName evidence="9">Iron ABC transporter permease</fullName>
    </submittedName>
</protein>
<dbReference type="InterPro" id="IPR037294">
    <property type="entry name" value="ABC_BtuC-like"/>
</dbReference>
<feature type="transmembrane region" description="Helical" evidence="8">
    <location>
        <begin position="144"/>
        <end position="167"/>
    </location>
</feature>
<keyword evidence="10" id="KW-1185">Reference proteome</keyword>
<evidence type="ECO:0000256" key="4">
    <source>
        <dbReference type="ARBA" id="ARBA00022475"/>
    </source>
</evidence>
<dbReference type="Pfam" id="PF01032">
    <property type="entry name" value="FecCD"/>
    <property type="match status" value="1"/>
</dbReference>
<keyword evidence="4" id="KW-1003">Cell membrane</keyword>
<evidence type="ECO:0000313" key="9">
    <source>
        <dbReference type="EMBL" id="QEO16718.1"/>
    </source>
</evidence>
<feature type="transmembrane region" description="Helical" evidence="8">
    <location>
        <begin position="89"/>
        <end position="110"/>
    </location>
</feature>
<sequence>MKHLSPPVLNGVLCGAVVLLAVASLLWGESSIAVPAAMADWFAGRPTVGAVILGQLRLPRTLLAIMVGGTLGLSGAVLQGYLRNPLADPGLLGVSGGAALGAVCVFYTGLFQMSALLLPLGGLAGAGLSVLLLVLLVGRGGPLVLLLAGTALNGFTAALTALVLNLVPSPYAIFEIMHWLMGSLTDHTMTDVLLALPGVLVGCGLMALCGRALDALTMGEDVATTLGFRLGGVAGVQMRVVLGTALAVGSCVAVSGAIGFVGLVVPHLLRPLAGYRPSRLLFPSFLGGAALLLAADLGVRMMAGRTELQLGVVTALLGAPVFFHRIILFRKRNMV</sequence>
<dbReference type="AlphaFoldDB" id="A0A5C1YMH6"/>
<evidence type="ECO:0000256" key="7">
    <source>
        <dbReference type="ARBA" id="ARBA00023136"/>
    </source>
</evidence>
<feature type="transmembrane region" description="Helical" evidence="8">
    <location>
        <begin position="187"/>
        <end position="210"/>
    </location>
</feature>
<dbReference type="PANTHER" id="PTHR30472:SF25">
    <property type="entry name" value="ABC TRANSPORTER PERMEASE PROTEIN MJ0876-RELATED"/>
    <property type="match status" value="1"/>
</dbReference>
<reference evidence="9 10" key="1">
    <citation type="submission" date="2019-09" db="EMBL/GenBank/DDBJ databases">
        <title>Genome sequencing of strain KACC 21233.</title>
        <authorList>
            <person name="Heo J."/>
            <person name="Kim S.-J."/>
            <person name="Kim J.-S."/>
            <person name="Hong S.-B."/>
            <person name="Kwon S.-W."/>
        </authorList>
    </citation>
    <scope>NUCLEOTIDE SEQUENCE [LARGE SCALE GENOMIC DNA]</scope>
    <source>
        <strain evidence="9 10">KACC 21233</strain>
    </source>
</reference>
<dbReference type="Proteomes" id="UP000324536">
    <property type="component" value="Chromosome"/>
</dbReference>
<proteinExistence type="inferred from homology"/>
<dbReference type="GO" id="GO:0022857">
    <property type="term" value="F:transmembrane transporter activity"/>
    <property type="evidence" value="ECO:0007669"/>
    <property type="project" value="InterPro"/>
</dbReference>
<dbReference type="GO" id="GO:0005886">
    <property type="term" value="C:plasma membrane"/>
    <property type="evidence" value="ECO:0007669"/>
    <property type="project" value="UniProtKB-SubCell"/>
</dbReference>